<reference evidence="12 13" key="1">
    <citation type="submission" date="2024-02" db="EMBL/GenBank/DDBJ databases">
        <authorList>
            <person name="Vignale AGUSTIN F."/>
            <person name="Sosa J E."/>
            <person name="Modenutti C."/>
        </authorList>
    </citation>
    <scope>NUCLEOTIDE SEQUENCE [LARGE SCALE GENOMIC DNA]</scope>
</reference>
<evidence type="ECO:0000256" key="9">
    <source>
        <dbReference type="SAM" id="Coils"/>
    </source>
</evidence>
<evidence type="ECO:0000256" key="2">
    <source>
        <dbReference type="ARBA" id="ARBA00022598"/>
    </source>
</evidence>
<evidence type="ECO:0000256" key="4">
    <source>
        <dbReference type="ARBA" id="ARBA00022840"/>
    </source>
</evidence>
<dbReference type="FunFam" id="1.10.287.380:FF:000001">
    <property type="entry name" value="Valine--tRNA ligase"/>
    <property type="match status" value="1"/>
</dbReference>
<comment type="caution">
    <text evidence="12">The sequence shown here is derived from an EMBL/GenBank/DDBJ whole genome shotgun (WGS) entry which is preliminary data.</text>
</comment>
<evidence type="ECO:0000256" key="8">
    <source>
        <dbReference type="ARBA" id="ARBA00047552"/>
    </source>
</evidence>
<feature type="signal peptide" evidence="10">
    <location>
        <begin position="1"/>
        <end position="16"/>
    </location>
</feature>
<evidence type="ECO:0000256" key="10">
    <source>
        <dbReference type="SAM" id="SignalP"/>
    </source>
</evidence>
<dbReference type="InterPro" id="IPR037118">
    <property type="entry name" value="Val-tRNA_synth_C_sf"/>
</dbReference>
<dbReference type="InterPro" id="IPR002303">
    <property type="entry name" value="Valyl-tRNA_ligase"/>
</dbReference>
<proteinExistence type="predicted"/>
<dbReference type="GO" id="GO:0005524">
    <property type="term" value="F:ATP binding"/>
    <property type="evidence" value="ECO:0007669"/>
    <property type="project" value="UniProtKB-KW"/>
</dbReference>
<dbReference type="PANTHER" id="PTHR11946">
    <property type="entry name" value="VALYL-TRNA SYNTHETASES"/>
    <property type="match status" value="1"/>
</dbReference>
<dbReference type="GO" id="GO:0004832">
    <property type="term" value="F:valine-tRNA ligase activity"/>
    <property type="evidence" value="ECO:0007669"/>
    <property type="project" value="UniProtKB-EC"/>
</dbReference>
<dbReference type="InterPro" id="IPR010978">
    <property type="entry name" value="tRNA-bd_arm"/>
</dbReference>
<dbReference type="Proteomes" id="UP001642360">
    <property type="component" value="Unassembled WGS sequence"/>
</dbReference>
<dbReference type="EMBL" id="CAUOFW020002780">
    <property type="protein sequence ID" value="CAK9156023.1"/>
    <property type="molecule type" value="Genomic_DNA"/>
</dbReference>
<dbReference type="InterPro" id="IPR019499">
    <property type="entry name" value="Val-tRNA_synth_tRNA-bd"/>
</dbReference>
<accession>A0ABC8SGJ3</accession>
<name>A0ABC8SGJ3_9AQUA</name>
<dbReference type="Gene3D" id="1.10.287.380">
    <property type="entry name" value="Valyl-tRNA synthetase, C-terminal domain"/>
    <property type="match status" value="1"/>
</dbReference>
<keyword evidence="9" id="KW-0175">Coiled coil</keyword>
<dbReference type="GO" id="GO:0006412">
    <property type="term" value="P:translation"/>
    <property type="evidence" value="ECO:0007669"/>
    <property type="project" value="UniProtKB-KW"/>
</dbReference>
<keyword evidence="10" id="KW-0732">Signal</keyword>
<feature type="domain" description="Valyl-tRNA synthetase tRNA-binding arm" evidence="11">
    <location>
        <begin position="77"/>
        <end position="141"/>
    </location>
</feature>
<dbReference type="Pfam" id="PF10458">
    <property type="entry name" value="Val_tRNA-synt_C"/>
    <property type="match status" value="1"/>
</dbReference>
<protein>
    <recommendedName>
        <fullName evidence="1">valine--tRNA ligase</fullName>
        <ecNumber evidence="1">6.1.1.9</ecNumber>
    </recommendedName>
    <alternativeName>
        <fullName evidence="7">Valyl-tRNA synthetase</fullName>
    </alternativeName>
</protein>
<dbReference type="PANTHER" id="PTHR11946:SF93">
    <property type="entry name" value="VALINE--TRNA LIGASE, CHLOROPLASTIC_MITOCHONDRIAL 2"/>
    <property type="match status" value="1"/>
</dbReference>
<keyword evidence="5" id="KW-0648">Protein biosynthesis</keyword>
<dbReference type="AlphaFoldDB" id="A0ABC8SGJ3"/>
<keyword evidence="13" id="KW-1185">Reference proteome</keyword>
<keyword evidence="6" id="KW-0030">Aminoacyl-tRNA synthetase</keyword>
<gene>
    <name evidence="12" type="ORF">ILEXP_LOCUS24437</name>
</gene>
<keyword evidence="4" id="KW-0067">ATP-binding</keyword>
<feature type="coiled-coil region" evidence="9">
    <location>
        <begin position="75"/>
        <end position="144"/>
    </location>
</feature>
<dbReference type="EC" id="6.1.1.9" evidence="1"/>
<keyword evidence="2" id="KW-0436">Ligase</keyword>
<keyword evidence="3" id="KW-0547">Nucleotide-binding</keyword>
<evidence type="ECO:0000313" key="13">
    <source>
        <dbReference type="Proteomes" id="UP001642360"/>
    </source>
</evidence>
<feature type="chain" id="PRO_5044745795" description="valine--tRNA ligase" evidence="10">
    <location>
        <begin position="17"/>
        <end position="149"/>
    </location>
</feature>
<evidence type="ECO:0000256" key="7">
    <source>
        <dbReference type="ARBA" id="ARBA00029936"/>
    </source>
</evidence>
<evidence type="ECO:0000256" key="3">
    <source>
        <dbReference type="ARBA" id="ARBA00022741"/>
    </source>
</evidence>
<sequence>MFLCGILRSCIVCIFGQTSTYNFYLMQKEKEVLALLSRLDLQNIHFTDYPPGDADQSVHLVAGEGLEAYLPLTDMVDISAEVERLSKRLTKMQTEYDGLVARLKSSNFVEKAPEEVVRGVREKAAEAEEKLTLTKNRLALLKSTVLVSE</sequence>
<evidence type="ECO:0000259" key="11">
    <source>
        <dbReference type="Pfam" id="PF10458"/>
    </source>
</evidence>
<comment type="catalytic activity">
    <reaction evidence="8">
        <text>tRNA(Val) + L-valine + ATP = L-valyl-tRNA(Val) + AMP + diphosphate</text>
        <dbReference type="Rhea" id="RHEA:10704"/>
        <dbReference type="Rhea" id="RHEA-COMP:9672"/>
        <dbReference type="Rhea" id="RHEA-COMP:9708"/>
        <dbReference type="ChEBI" id="CHEBI:30616"/>
        <dbReference type="ChEBI" id="CHEBI:33019"/>
        <dbReference type="ChEBI" id="CHEBI:57762"/>
        <dbReference type="ChEBI" id="CHEBI:78442"/>
        <dbReference type="ChEBI" id="CHEBI:78537"/>
        <dbReference type="ChEBI" id="CHEBI:456215"/>
        <dbReference type="EC" id="6.1.1.9"/>
    </reaction>
</comment>
<dbReference type="SUPFAM" id="SSF46589">
    <property type="entry name" value="tRNA-binding arm"/>
    <property type="match status" value="1"/>
</dbReference>
<evidence type="ECO:0000313" key="12">
    <source>
        <dbReference type="EMBL" id="CAK9156023.1"/>
    </source>
</evidence>
<organism evidence="12 13">
    <name type="scientific">Ilex paraguariensis</name>
    <name type="common">yerba mate</name>
    <dbReference type="NCBI Taxonomy" id="185542"/>
    <lineage>
        <taxon>Eukaryota</taxon>
        <taxon>Viridiplantae</taxon>
        <taxon>Streptophyta</taxon>
        <taxon>Embryophyta</taxon>
        <taxon>Tracheophyta</taxon>
        <taxon>Spermatophyta</taxon>
        <taxon>Magnoliopsida</taxon>
        <taxon>eudicotyledons</taxon>
        <taxon>Gunneridae</taxon>
        <taxon>Pentapetalae</taxon>
        <taxon>asterids</taxon>
        <taxon>campanulids</taxon>
        <taxon>Aquifoliales</taxon>
        <taxon>Aquifoliaceae</taxon>
        <taxon>Ilex</taxon>
    </lineage>
</organism>
<evidence type="ECO:0000256" key="6">
    <source>
        <dbReference type="ARBA" id="ARBA00023146"/>
    </source>
</evidence>
<evidence type="ECO:0000256" key="1">
    <source>
        <dbReference type="ARBA" id="ARBA00013169"/>
    </source>
</evidence>
<evidence type="ECO:0000256" key="5">
    <source>
        <dbReference type="ARBA" id="ARBA00022917"/>
    </source>
</evidence>